<dbReference type="InterPro" id="IPR036465">
    <property type="entry name" value="vWFA_dom_sf"/>
</dbReference>
<reference evidence="2 3" key="1">
    <citation type="submission" date="2016-05" db="EMBL/GenBank/DDBJ databases">
        <authorList>
            <person name="Lavstsen T."/>
            <person name="Jespersen J.S."/>
        </authorList>
    </citation>
    <scope>NUCLEOTIDE SEQUENCE [LARGE SCALE GENOMIC DNA]</scope>
    <source>
        <strain evidence="2 3">B7-9</strain>
    </source>
</reference>
<dbReference type="AlphaFoldDB" id="A0A2H3KT73"/>
<dbReference type="OrthoDB" id="144548at2"/>
<keyword evidence="3" id="KW-1185">Reference proteome</keyword>
<organism evidence="2 3">
    <name type="scientific">Candidatus Chloroploca asiatica</name>
    <dbReference type="NCBI Taxonomy" id="1506545"/>
    <lineage>
        <taxon>Bacteria</taxon>
        <taxon>Bacillati</taxon>
        <taxon>Chloroflexota</taxon>
        <taxon>Chloroflexia</taxon>
        <taxon>Chloroflexales</taxon>
        <taxon>Chloroflexineae</taxon>
        <taxon>Oscillochloridaceae</taxon>
        <taxon>Candidatus Chloroploca</taxon>
    </lineage>
</organism>
<evidence type="ECO:0000313" key="2">
    <source>
        <dbReference type="EMBL" id="PDV97062.1"/>
    </source>
</evidence>
<gene>
    <name evidence="2" type="ORF">A9Q02_19470</name>
</gene>
<feature type="domain" description="VWFA" evidence="1">
    <location>
        <begin position="66"/>
        <end position="241"/>
    </location>
</feature>
<dbReference type="Proteomes" id="UP000220922">
    <property type="component" value="Unassembled WGS sequence"/>
</dbReference>
<accession>A0A2H3KT73</accession>
<dbReference type="SUPFAM" id="SSF53300">
    <property type="entry name" value="vWA-like"/>
    <property type="match status" value="1"/>
</dbReference>
<comment type="caution">
    <text evidence="2">The sequence shown here is derived from an EMBL/GenBank/DDBJ whole genome shotgun (WGS) entry which is preliminary data.</text>
</comment>
<dbReference type="SMART" id="SM00327">
    <property type="entry name" value="VWA"/>
    <property type="match status" value="1"/>
</dbReference>
<sequence>MPLHPSTGVQVGYAIVTIAADAGGAAMPVNWAVVADASRSMRIPIVSEAQFRDLVRAGGAEEVLVDGVPVWQLTTSVPEAIRASAPSALDHTVRALHSIVERLDRADQIALIASTEQALLLVATNGAERASLLAGASRLASLDPGETTDLAASMRLALAQIGQHRNGVSRMMLLTDGFTRDGEACVTLAREAAARGISVSTLGLGGEFQDELLTRIADLSGGRAVYVRQADAIPAAVAAELEAARQVVARSLQLTLTHIPQGTVLRYVTRLSPSLAPLEWEEDPTQRRILLHLGDLERGKPVRLLFEFVAPPAPLRPPVEGARVRLATLTAQSGSAHVATNLVAQYARHTPLPAILDAAGRASAVRLQRRAAAAMTVGDHAGAAQLLHAAARRFVDLGETELAEACQHEAALLATTGQDSGAGARALTYATRRLGEYET</sequence>
<dbReference type="Pfam" id="PF00092">
    <property type="entry name" value="VWA"/>
    <property type="match status" value="1"/>
</dbReference>
<proteinExistence type="predicted"/>
<dbReference type="PROSITE" id="PS50234">
    <property type="entry name" value="VWFA"/>
    <property type="match status" value="1"/>
</dbReference>
<evidence type="ECO:0000259" key="1">
    <source>
        <dbReference type="PROSITE" id="PS50234"/>
    </source>
</evidence>
<evidence type="ECO:0000313" key="3">
    <source>
        <dbReference type="Proteomes" id="UP000220922"/>
    </source>
</evidence>
<protein>
    <recommendedName>
        <fullName evidence="1">VWFA domain-containing protein</fullName>
    </recommendedName>
</protein>
<dbReference type="InterPro" id="IPR002035">
    <property type="entry name" value="VWF_A"/>
</dbReference>
<dbReference type="EMBL" id="LYXE01000167">
    <property type="protein sequence ID" value="PDV97062.1"/>
    <property type="molecule type" value="Genomic_DNA"/>
</dbReference>
<dbReference type="Gene3D" id="3.40.50.410">
    <property type="entry name" value="von Willebrand factor, type A domain"/>
    <property type="match status" value="1"/>
</dbReference>
<name>A0A2H3KT73_9CHLR</name>